<dbReference type="RefSeq" id="XP_018077929.1">
    <property type="nucleotide sequence ID" value="XM_018210424.1"/>
</dbReference>
<dbReference type="InterPro" id="IPR052965">
    <property type="entry name" value="Pigment-catalase-like"/>
</dbReference>
<dbReference type="PANTHER" id="PTHR31694:SF26">
    <property type="entry name" value="OS05G0151100 PROTEIN"/>
    <property type="match status" value="1"/>
</dbReference>
<dbReference type="KEGG" id="psco:LY89DRAFT_606444"/>
<proteinExistence type="predicted"/>
<reference evidence="2 3" key="1">
    <citation type="submission" date="2015-10" db="EMBL/GenBank/DDBJ databases">
        <title>Full genome of DAOMC 229536 Phialocephala scopiformis, a fungal endophyte of spruce producing the potent anti-insectan compound rugulosin.</title>
        <authorList>
            <consortium name="DOE Joint Genome Institute"/>
            <person name="Walker A.K."/>
            <person name="Frasz S.L."/>
            <person name="Seifert K.A."/>
            <person name="Miller J.D."/>
            <person name="Mondo S.J."/>
            <person name="Labutti K."/>
            <person name="Lipzen A."/>
            <person name="Dockter R."/>
            <person name="Kennedy M."/>
            <person name="Grigoriev I.V."/>
            <person name="Spatafora J.W."/>
        </authorList>
    </citation>
    <scope>NUCLEOTIDE SEQUENCE [LARGE SCALE GENOMIC DNA]</scope>
    <source>
        <strain evidence="2 3">CBS 120377</strain>
    </source>
</reference>
<gene>
    <name evidence="2" type="ORF">LY89DRAFT_606444</name>
</gene>
<dbReference type="AlphaFoldDB" id="A0A194XU60"/>
<dbReference type="PANTHER" id="PTHR31694">
    <property type="entry name" value="DESICCATION-LIKE PROTEIN"/>
    <property type="match status" value="1"/>
</dbReference>
<dbReference type="GeneID" id="28820150"/>
<dbReference type="Pfam" id="PF13668">
    <property type="entry name" value="Ferritin_2"/>
    <property type="match status" value="1"/>
</dbReference>
<dbReference type="EMBL" id="KQ947405">
    <property type="protein sequence ID" value="KUJ23574.1"/>
    <property type="molecule type" value="Genomic_DNA"/>
</dbReference>
<dbReference type="InterPro" id="IPR009078">
    <property type="entry name" value="Ferritin-like_SF"/>
</dbReference>
<accession>A0A194XU60</accession>
<dbReference type="OrthoDB" id="1001765at2759"/>
<keyword evidence="1" id="KW-0732">Signal</keyword>
<dbReference type="InParanoid" id="A0A194XU60"/>
<organism evidence="2 3">
    <name type="scientific">Mollisia scopiformis</name>
    <name type="common">Conifer needle endophyte fungus</name>
    <name type="synonym">Phialocephala scopiformis</name>
    <dbReference type="NCBI Taxonomy" id="149040"/>
    <lineage>
        <taxon>Eukaryota</taxon>
        <taxon>Fungi</taxon>
        <taxon>Dikarya</taxon>
        <taxon>Ascomycota</taxon>
        <taxon>Pezizomycotina</taxon>
        <taxon>Leotiomycetes</taxon>
        <taxon>Helotiales</taxon>
        <taxon>Mollisiaceae</taxon>
        <taxon>Mollisia</taxon>
    </lineage>
</organism>
<feature type="chain" id="PRO_5008268605" evidence="1">
    <location>
        <begin position="18"/>
        <end position="328"/>
    </location>
</feature>
<dbReference type="Proteomes" id="UP000070700">
    <property type="component" value="Unassembled WGS sequence"/>
</dbReference>
<keyword evidence="3" id="KW-1185">Reference proteome</keyword>
<name>A0A194XU60_MOLSC</name>
<dbReference type="SUPFAM" id="SSF47240">
    <property type="entry name" value="Ferritin-like"/>
    <property type="match status" value="1"/>
</dbReference>
<evidence type="ECO:0000256" key="1">
    <source>
        <dbReference type="SAM" id="SignalP"/>
    </source>
</evidence>
<feature type="signal peptide" evidence="1">
    <location>
        <begin position="1"/>
        <end position="17"/>
    </location>
</feature>
<sequence>MRYSTFLPVLAASLAAAAPIEERATVEDYNPPPGGDVTILNYALTLEYLERKFYMEGLANYTQADFIAAGFPDPFYDNLKEIYFDEETHVSFLAGALGAAAVHEATYSFPSTDAASFVALSSVLEGVGVSAYLGAAAEIVDKSYLTVAGSILTVESRHSSYIRAALKESPFPKPFDTPLDFNQVFSLAAEFITGFAPGDPALPFMAFPPLTIQASQYPYTAGSSPVTFTHAYKNAMSAGLITSSTPVYAVFFSGLDTYYVLTRMTAGNSGDLKIDMIPAGMAGMLPPTGQVYVVLSTADGNSTKVSDENTISGVGILEVSPPGDRNIF</sequence>
<evidence type="ECO:0000313" key="2">
    <source>
        <dbReference type="EMBL" id="KUJ23574.1"/>
    </source>
</evidence>
<protein>
    <submittedName>
        <fullName evidence="2">Uncharacterized protein</fullName>
    </submittedName>
</protein>
<evidence type="ECO:0000313" key="3">
    <source>
        <dbReference type="Proteomes" id="UP000070700"/>
    </source>
</evidence>